<dbReference type="EMBL" id="CTEC01000002">
    <property type="protein sequence ID" value="CQD22865.1"/>
    <property type="molecule type" value="Genomic_DNA"/>
</dbReference>
<keyword evidence="1" id="KW-0489">Methyltransferase</keyword>
<gene>
    <name evidence="1" type="ORF">BN000_05751</name>
</gene>
<dbReference type="GO" id="GO:0008168">
    <property type="term" value="F:methyltransferase activity"/>
    <property type="evidence" value="ECO:0007669"/>
    <property type="project" value="UniProtKB-KW"/>
</dbReference>
<proteinExistence type="predicted"/>
<keyword evidence="2" id="KW-1185">Reference proteome</keyword>
<dbReference type="Proteomes" id="UP000199601">
    <property type="component" value="Unassembled WGS sequence"/>
</dbReference>
<accession>A0A0U1DVP9</accession>
<keyword evidence="1" id="KW-0808">Transferase</keyword>
<dbReference type="AlphaFoldDB" id="A0A0U1DVP9"/>
<protein>
    <submittedName>
        <fullName evidence="1">Putative methyltransferase</fullName>
    </submittedName>
</protein>
<evidence type="ECO:0000313" key="1">
    <source>
        <dbReference type="EMBL" id="CQD22865.1"/>
    </source>
</evidence>
<name>A0A0U1DVP9_9MYCO</name>
<evidence type="ECO:0000313" key="2">
    <source>
        <dbReference type="Proteomes" id="UP000199601"/>
    </source>
</evidence>
<dbReference type="Gene3D" id="3.40.50.150">
    <property type="entry name" value="Vaccinia Virus protein VP39"/>
    <property type="match status" value="1"/>
</dbReference>
<sequence length="179" mass="20077">MLVIGSFYAHSLKMWREYLHTDSLIVGVDTDAKLLKIAEKESMHVCICNEPNRASLEEVSAEFGPFDVILDEGNHTSSHMVNSFRQLFITALTDDGVYMVQDVDCDYLKPYRDSRVSFIDFVRALIDAMHSQYPVTKKETNLPVGHPNRIGEVAVPAIKPVLSSIEVHDSIVLVRRAAG</sequence>
<organism evidence="1 2">
    <name type="scientific">Mycobacterium europaeum</name>
    <dbReference type="NCBI Taxonomy" id="761804"/>
    <lineage>
        <taxon>Bacteria</taxon>
        <taxon>Bacillati</taxon>
        <taxon>Actinomycetota</taxon>
        <taxon>Actinomycetes</taxon>
        <taxon>Mycobacteriales</taxon>
        <taxon>Mycobacteriaceae</taxon>
        <taxon>Mycobacterium</taxon>
        <taxon>Mycobacterium simiae complex</taxon>
    </lineage>
</organism>
<dbReference type="GO" id="GO:0032259">
    <property type="term" value="P:methylation"/>
    <property type="evidence" value="ECO:0007669"/>
    <property type="project" value="UniProtKB-KW"/>
</dbReference>
<dbReference type="InterPro" id="IPR029063">
    <property type="entry name" value="SAM-dependent_MTases_sf"/>
</dbReference>
<reference evidence="2" key="1">
    <citation type="submission" date="2015-03" db="EMBL/GenBank/DDBJ databases">
        <authorList>
            <person name="Urmite Genomes"/>
        </authorList>
    </citation>
    <scope>NUCLEOTIDE SEQUENCE [LARGE SCALE GENOMIC DNA]</scope>
    <source>
        <strain evidence="2">CSUR P1344</strain>
    </source>
</reference>
<dbReference type="SUPFAM" id="SSF53335">
    <property type="entry name" value="S-adenosyl-L-methionine-dependent methyltransferases"/>
    <property type="match status" value="1"/>
</dbReference>